<reference evidence="1" key="2">
    <citation type="journal article" date="2015" name="Fish Shellfish Immunol.">
        <title>Early steps in the European eel (Anguilla anguilla)-Vibrio vulnificus interaction in the gills: Role of the RtxA13 toxin.</title>
        <authorList>
            <person name="Callol A."/>
            <person name="Pajuelo D."/>
            <person name="Ebbesson L."/>
            <person name="Teles M."/>
            <person name="MacKenzie S."/>
            <person name="Amaro C."/>
        </authorList>
    </citation>
    <scope>NUCLEOTIDE SEQUENCE</scope>
</reference>
<reference evidence="1" key="1">
    <citation type="submission" date="2014-11" db="EMBL/GenBank/DDBJ databases">
        <authorList>
            <person name="Amaro Gonzalez C."/>
        </authorList>
    </citation>
    <scope>NUCLEOTIDE SEQUENCE</scope>
</reference>
<name>A0A0E9Q3T9_ANGAN</name>
<evidence type="ECO:0000313" key="1">
    <source>
        <dbReference type="EMBL" id="JAH11399.1"/>
    </source>
</evidence>
<accession>A0A0E9Q3T9</accession>
<proteinExistence type="predicted"/>
<dbReference type="EMBL" id="GBXM01097178">
    <property type="protein sequence ID" value="JAH11399.1"/>
    <property type="molecule type" value="Transcribed_RNA"/>
</dbReference>
<dbReference type="AlphaFoldDB" id="A0A0E9Q3T9"/>
<sequence length="41" mass="4445">MTVRRCSAMFLFSRQISSVISIANGTALCSSVLVNTHSRLS</sequence>
<protein>
    <submittedName>
        <fullName evidence="1">Uncharacterized protein</fullName>
    </submittedName>
</protein>
<dbReference type="EMBL" id="GBXM01093912">
    <property type="protein sequence ID" value="JAH14665.1"/>
    <property type="molecule type" value="Transcribed_RNA"/>
</dbReference>
<organism evidence="1">
    <name type="scientific">Anguilla anguilla</name>
    <name type="common">European freshwater eel</name>
    <name type="synonym">Muraena anguilla</name>
    <dbReference type="NCBI Taxonomy" id="7936"/>
    <lineage>
        <taxon>Eukaryota</taxon>
        <taxon>Metazoa</taxon>
        <taxon>Chordata</taxon>
        <taxon>Craniata</taxon>
        <taxon>Vertebrata</taxon>
        <taxon>Euteleostomi</taxon>
        <taxon>Actinopterygii</taxon>
        <taxon>Neopterygii</taxon>
        <taxon>Teleostei</taxon>
        <taxon>Anguilliformes</taxon>
        <taxon>Anguillidae</taxon>
        <taxon>Anguilla</taxon>
    </lineage>
</organism>